<evidence type="ECO:0000256" key="19">
    <source>
        <dbReference type="SAM" id="Phobius"/>
    </source>
</evidence>
<evidence type="ECO:0000256" key="4">
    <source>
        <dbReference type="ARBA" id="ARBA00022553"/>
    </source>
</evidence>
<dbReference type="STRING" id="35608.A0A2U1MQM1"/>
<evidence type="ECO:0000256" key="14">
    <source>
        <dbReference type="ARBA" id="ARBA00023136"/>
    </source>
</evidence>
<dbReference type="InterPro" id="IPR001245">
    <property type="entry name" value="Ser-Thr/Tyr_kinase_cat_dom"/>
</dbReference>
<keyword evidence="15" id="KW-0675">Receptor</keyword>
<dbReference type="InterPro" id="IPR032675">
    <property type="entry name" value="LRR_dom_sf"/>
</dbReference>
<dbReference type="CDD" id="cd14066">
    <property type="entry name" value="STKc_IRAK"/>
    <property type="match status" value="1"/>
</dbReference>
<comment type="catalytic activity">
    <reaction evidence="16">
        <text>L-threonyl-[protein] + ATP = O-phospho-L-threonyl-[protein] + ADP + H(+)</text>
        <dbReference type="Rhea" id="RHEA:46608"/>
        <dbReference type="Rhea" id="RHEA-COMP:11060"/>
        <dbReference type="Rhea" id="RHEA-COMP:11605"/>
        <dbReference type="ChEBI" id="CHEBI:15378"/>
        <dbReference type="ChEBI" id="CHEBI:30013"/>
        <dbReference type="ChEBI" id="CHEBI:30616"/>
        <dbReference type="ChEBI" id="CHEBI:61977"/>
        <dbReference type="ChEBI" id="CHEBI:456216"/>
        <dbReference type="EC" id="2.7.11.1"/>
    </reaction>
</comment>
<dbReference type="InterPro" id="IPR017441">
    <property type="entry name" value="Protein_kinase_ATP_BS"/>
</dbReference>
<comment type="subcellular location">
    <subcellularLocation>
        <location evidence="1">Membrane</location>
        <topology evidence="1">Single-pass membrane protein</topology>
    </subcellularLocation>
</comment>
<dbReference type="SMART" id="SM00220">
    <property type="entry name" value="S_TKc"/>
    <property type="match status" value="1"/>
</dbReference>
<sequence>MTMFRPFILILILHVACMVYAQNDQSGFISIDCGVQQSYTDYSTLINYVSDDAFIDGGECHEVLSDYRANFSYYAGLQLTTLRSFPEHEQNCYTLRPPQGKNNRYLIRARFAYGNYDLKNQNPRFDLYLGADYWATVVINKPSESYAHEIIHFTSSDYINVCLRNTNHGIPFISVLELRLLDITMYKLPTLILHYHRSSSSDKKIRYKNDRYDRIWYPLSIPESRVVQSFNVISSGPLDNEKLSFEVMNNAVTPANSTNSLSMTWTGDPNDEFIIYIHLAEIEILKSNQKREFNIYLNGDDLFGSFSPSTNITTLTSQSSTGLPDNTLEMIKTVSSTLPPILNAIEIYRVKQLQQYQTEDQEAAAIWNTKSAYGLKRNWQGDPCVPRKFLWEGLNCDYNDLNAAKIISLNLSSTGLSGEIVTALANLTMIESLDLSYNNLTGAVPQFLASLNNLKLLNLTGNNFTRPLPAELLAKSKKGSLFLSIEESGDQDKGYCINGLCRTKKHTKLVIPMTVAILIVIVLLIAFVIVWKYKWRKTKDLTIKDATFQPRNKQYTYSEVQSITDNFTTVIGKGGFGTVFRGSIGGNQVAVKMLSETSSQGYKEFQAEVKLLMVVRHKNITPLVGYCNDSNHKAIIYEYMANGDLRQHLFVLNVITGPDESSNVLSWERRIQIGCDAAEGLVYLHDGCRPPIVHRDVKPTNILLNEGFQAKLADFGMSRAFTTEDATYESTRIVGTLGYLDPEYHLLNRLTMKSDVYSFGIVLLELITSRRAISEKINIIDWVKSTVAEGHVEHIIDPKLQENFNRDTAWKVVELAMACVSYESIKRPTMNDVVMELKNCLQAQQTHRCIPDNESLSLNLESMSEPMPR</sequence>
<dbReference type="FunFam" id="3.30.200.20:FF:000394">
    <property type="entry name" value="Leucine-rich repeat receptor-like protein kinase"/>
    <property type="match status" value="1"/>
</dbReference>
<dbReference type="EC" id="2.7.11.1" evidence="2"/>
<evidence type="ECO:0000256" key="6">
    <source>
        <dbReference type="ARBA" id="ARBA00022679"/>
    </source>
</evidence>
<dbReference type="PANTHER" id="PTHR45631:SF202">
    <property type="entry name" value="SENESCENCE-INDUCED RECEPTOR-LIKE SERINE_THREONINE-PROTEIN KINASE"/>
    <property type="match status" value="1"/>
</dbReference>
<evidence type="ECO:0000256" key="8">
    <source>
        <dbReference type="ARBA" id="ARBA00022729"/>
    </source>
</evidence>
<dbReference type="Gene3D" id="3.80.10.10">
    <property type="entry name" value="Ribonuclease Inhibitor"/>
    <property type="match status" value="1"/>
</dbReference>
<proteinExistence type="predicted"/>
<keyword evidence="4" id="KW-0597">Phosphoprotein</keyword>
<evidence type="ECO:0000256" key="20">
    <source>
        <dbReference type="SAM" id="SignalP"/>
    </source>
</evidence>
<keyword evidence="7 19" id="KW-0812">Transmembrane</keyword>
<feature type="chain" id="PRO_5015402054" description="non-specific serine/threonine protein kinase" evidence="20">
    <location>
        <begin position="22"/>
        <end position="869"/>
    </location>
</feature>
<dbReference type="AlphaFoldDB" id="A0A2U1MQM1"/>
<dbReference type="FunFam" id="1.10.510.10:FF:000146">
    <property type="entry name" value="LRR receptor-like serine/threonine-protein kinase IOS1"/>
    <property type="match status" value="1"/>
</dbReference>
<evidence type="ECO:0000313" key="23">
    <source>
        <dbReference type="Proteomes" id="UP000245207"/>
    </source>
</evidence>
<evidence type="ECO:0000256" key="1">
    <source>
        <dbReference type="ARBA" id="ARBA00004167"/>
    </source>
</evidence>
<dbReference type="EMBL" id="PKPP01004622">
    <property type="protein sequence ID" value="PWA63526.1"/>
    <property type="molecule type" value="Genomic_DNA"/>
</dbReference>
<evidence type="ECO:0000256" key="13">
    <source>
        <dbReference type="ARBA" id="ARBA00022989"/>
    </source>
</evidence>
<keyword evidence="6" id="KW-0808">Transferase</keyword>
<dbReference type="Gene3D" id="3.30.200.20">
    <property type="entry name" value="Phosphorylase Kinase, domain 1"/>
    <property type="match status" value="1"/>
</dbReference>
<dbReference type="SUPFAM" id="SSF52058">
    <property type="entry name" value="L domain-like"/>
    <property type="match status" value="1"/>
</dbReference>
<evidence type="ECO:0000259" key="21">
    <source>
        <dbReference type="PROSITE" id="PS50011"/>
    </source>
</evidence>
<organism evidence="22 23">
    <name type="scientific">Artemisia annua</name>
    <name type="common">Sweet wormwood</name>
    <dbReference type="NCBI Taxonomy" id="35608"/>
    <lineage>
        <taxon>Eukaryota</taxon>
        <taxon>Viridiplantae</taxon>
        <taxon>Streptophyta</taxon>
        <taxon>Embryophyta</taxon>
        <taxon>Tracheophyta</taxon>
        <taxon>Spermatophyta</taxon>
        <taxon>Magnoliopsida</taxon>
        <taxon>eudicotyledons</taxon>
        <taxon>Gunneridae</taxon>
        <taxon>Pentapetalae</taxon>
        <taxon>asterids</taxon>
        <taxon>campanulids</taxon>
        <taxon>Asterales</taxon>
        <taxon>Asteraceae</taxon>
        <taxon>Asteroideae</taxon>
        <taxon>Anthemideae</taxon>
        <taxon>Artemisiinae</taxon>
        <taxon>Artemisia</taxon>
    </lineage>
</organism>
<keyword evidence="23" id="KW-1185">Reference proteome</keyword>
<dbReference type="Pfam" id="PF00560">
    <property type="entry name" value="LRR_1"/>
    <property type="match status" value="1"/>
</dbReference>
<gene>
    <name evidence="22" type="ORF">CTI12_AA351540</name>
</gene>
<evidence type="ECO:0000256" key="10">
    <source>
        <dbReference type="ARBA" id="ARBA00022741"/>
    </source>
</evidence>
<keyword evidence="5" id="KW-0433">Leucine-rich repeat</keyword>
<protein>
    <recommendedName>
        <fullName evidence="2">non-specific serine/threonine protein kinase</fullName>
        <ecNumber evidence="2">2.7.11.1</ecNumber>
    </recommendedName>
</protein>
<dbReference type="PROSITE" id="PS00108">
    <property type="entry name" value="PROTEIN_KINASE_ST"/>
    <property type="match status" value="1"/>
</dbReference>
<dbReference type="Proteomes" id="UP000245207">
    <property type="component" value="Unassembled WGS sequence"/>
</dbReference>
<evidence type="ECO:0000313" key="22">
    <source>
        <dbReference type="EMBL" id="PWA63526.1"/>
    </source>
</evidence>
<keyword evidence="13 19" id="KW-1133">Transmembrane helix</keyword>
<dbReference type="InterPro" id="IPR024788">
    <property type="entry name" value="Malectin-like_Carb-bd_dom"/>
</dbReference>
<evidence type="ECO:0000256" key="3">
    <source>
        <dbReference type="ARBA" id="ARBA00022527"/>
    </source>
</evidence>
<comment type="caution">
    <text evidence="22">The sequence shown here is derived from an EMBL/GenBank/DDBJ whole genome shotgun (WGS) entry which is preliminary data.</text>
</comment>
<feature type="signal peptide" evidence="20">
    <location>
        <begin position="1"/>
        <end position="21"/>
    </location>
</feature>
<dbReference type="GO" id="GO:0016020">
    <property type="term" value="C:membrane"/>
    <property type="evidence" value="ECO:0007669"/>
    <property type="project" value="UniProtKB-SubCell"/>
</dbReference>
<feature type="transmembrane region" description="Helical" evidence="19">
    <location>
        <begin position="509"/>
        <end position="531"/>
    </location>
</feature>
<keyword evidence="10 18" id="KW-0547">Nucleotide-binding</keyword>
<feature type="domain" description="Protein kinase" evidence="21">
    <location>
        <begin position="565"/>
        <end position="850"/>
    </location>
</feature>
<accession>A0A2U1MQM1</accession>
<dbReference type="PROSITE" id="PS00107">
    <property type="entry name" value="PROTEIN_KINASE_ATP"/>
    <property type="match status" value="1"/>
</dbReference>
<evidence type="ECO:0000256" key="18">
    <source>
        <dbReference type="PROSITE-ProRule" id="PRU10141"/>
    </source>
</evidence>
<name>A0A2U1MQM1_ARTAN</name>
<feature type="binding site" evidence="18">
    <location>
        <position position="592"/>
    </location>
    <ligand>
        <name>ATP</name>
        <dbReference type="ChEBI" id="CHEBI:30616"/>
    </ligand>
</feature>
<dbReference type="SUPFAM" id="SSF56112">
    <property type="entry name" value="Protein kinase-like (PK-like)"/>
    <property type="match status" value="1"/>
</dbReference>
<reference evidence="22 23" key="1">
    <citation type="journal article" date="2018" name="Mol. Plant">
        <title>The genome of Artemisia annua provides insight into the evolution of Asteraceae family and artemisinin biosynthesis.</title>
        <authorList>
            <person name="Shen Q."/>
            <person name="Zhang L."/>
            <person name="Liao Z."/>
            <person name="Wang S."/>
            <person name="Yan T."/>
            <person name="Shi P."/>
            <person name="Liu M."/>
            <person name="Fu X."/>
            <person name="Pan Q."/>
            <person name="Wang Y."/>
            <person name="Lv Z."/>
            <person name="Lu X."/>
            <person name="Zhang F."/>
            <person name="Jiang W."/>
            <person name="Ma Y."/>
            <person name="Chen M."/>
            <person name="Hao X."/>
            <person name="Li L."/>
            <person name="Tang Y."/>
            <person name="Lv G."/>
            <person name="Zhou Y."/>
            <person name="Sun X."/>
            <person name="Brodelius P.E."/>
            <person name="Rose J.K.C."/>
            <person name="Tang K."/>
        </authorList>
    </citation>
    <scope>NUCLEOTIDE SEQUENCE [LARGE SCALE GENOMIC DNA]</scope>
    <source>
        <strain evidence="23">cv. Huhao1</strain>
        <tissue evidence="22">Leaf</tissue>
    </source>
</reference>
<evidence type="ECO:0000256" key="7">
    <source>
        <dbReference type="ARBA" id="ARBA00022692"/>
    </source>
</evidence>
<evidence type="ECO:0000256" key="16">
    <source>
        <dbReference type="ARBA" id="ARBA00047899"/>
    </source>
</evidence>
<dbReference type="InterPro" id="IPR008271">
    <property type="entry name" value="Ser/Thr_kinase_AS"/>
</dbReference>
<keyword evidence="14 19" id="KW-0472">Membrane</keyword>
<evidence type="ECO:0000256" key="11">
    <source>
        <dbReference type="ARBA" id="ARBA00022777"/>
    </source>
</evidence>
<dbReference type="InterPro" id="IPR011009">
    <property type="entry name" value="Kinase-like_dom_sf"/>
</dbReference>
<dbReference type="GO" id="GO:0004674">
    <property type="term" value="F:protein serine/threonine kinase activity"/>
    <property type="evidence" value="ECO:0007669"/>
    <property type="project" value="UniProtKB-KW"/>
</dbReference>
<dbReference type="InterPro" id="IPR001611">
    <property type="entry name" value="Leu-rich_rpt"/>
</dbReference>
<dbReference type="PROSITE" id="PS50011">
    <property type="entry name" value="PROTEIN_KINASE_DOM"/>
    <property type="match status" value="1"/>
</dbReference>
<dbReference type="GO" id="GO:0005524">
    <property type="term" value="F:ATP binding"/>
    <property type="evidence" value="ECO:0007669"/>
    <property type="project" value="UniProtKB-UniRule"/>
</dbReference>
<dbReference type="Pfam" id="PF12819">
    <property type="entry name" value="Malectin_like"/>
    <property type="match status" value="1"/>
</dbReference>
<evidence type="ECO:0000256" key="12">
    <source>
        <dbReference type="ARBA" id="ARBA00022840"/>
    </source>
</evidence>
<evidence type="ECO:0000256" key="15">
    <source>
        <dbReference type="ARBA" id="ARBA00023170"/>
    </source>
</evidence>
<keyword evidence="12 18" id="KW-0067">ATP-binding</keyword>
<evidence type="ECO:0000256" key="2">
    <source>
        <dbReference type="ARBA" id="ARBA00012513"/>
    </source>
</evidence>
<keyword evidence="11 22" id="KW-0418">Kinase</keyword>
<evidence type="ECO:0000256" key="5">
    <source>
        <dbReference type="ARBA" id="ARBA00022614"/>
    </source>
</evidence>
<dbReference type="OrthoDB" id="2017114at2759"/>
<keyword evidence="3" id="KW-0723">Serine/threonine-protein kinase</keyword>
<keyword evidence="9" id="KW-0677">Repeat</keyword>
<dbReference type="Gene3D" id="1.10.510.10">
    <property type="entry name" value="Transferase(Phosphotransferase) domain 1"/>
    <property type="match status" value="1"/>
</dbReference>
<dbReference type="FunFam" id="3.80.10.10:FF:000129">
    <property type="entry name" value="Leucine-rich repeat receptor-like kinase"/>
    <property type="match status" value="1"/>
</dbReference>
<comment type="catalytic activity">
    <reaction evidence="17">
        <text>L-seryl-[protein] + ATP = O-phospho-L-seryl-[protein] + ADP + H(+)</text>
        <dbReference type="Rhea" id="RHEA:17989"/>
        <dbReference type="Rhea" id="RHEA-COMP:9863"/>
        <dbReference type="Rhea" id="RHEA-COMP:11604"/>
        <dbReference type="ChEBI" id="CHEBI:15378"/>
        <dbReference type="ChEBI" id="CHEBI:29999"/>
        <dbReference type="ChEBI" id="CHEBI:30616"/>
        <dbReference type="ChEBI" id="CHEBI:83421"/>
        <dbReference type="ChEBI" id="CHEBI:456216"/>
        <dbReference type="EC" id="2.7.11.1"/>
    </reaction>
</comment>
<dbReference type="PANTHER" id="PTHR45631">
    <property type="entry name" value="OS07G0107800 PROTEIN-RELATED"/>
    <property type="match status" value="1"/>
</dbReference>
<dbReference type="Pfam" id="PF07714">
    <property type="entry name" value="PK_Tyr_Ser-Thr"/>
    <property type="match status" value="1"/>
</dbReference>
<evidence type="ECO:0000256" key="9">
    <source>
        <dbReference type="ARBA" id="ARBA00022737"/>
    </source>
</evidence>
<evidence type="ECO:0000256" key="17">
    <source>
        <dbReference type="ARBA" id="ARBA00048679"/>
    </source>
</evidence>
<dbReference type="InterPro" id="IPR000719">
    <property type="entry name" value="Prot_kinase_dom"/>
</dbReference>
<keyword evidence="8 20" id="KW-0732">Signal</keyword>